<keyword evidence="3" id="KW-1003">Cell membrane</keyword>
<keyword evidence="6 8" id="KW-0472">Membrane</keyword>
<feature type="transmembrane region" description="Helical" evidence="8">
    <location>
        <begin position="392"/>
        <end position="415"/>
    </location>
</feature>
<feature type="transmembrane region" description="Helical" evidence="8">
    <location>
        <begin position="354"/>
        <end position="372"/>
    </location>
</feature>
<dbReference type="InterPro" id="IPR036259">
    <property type="entry name" value="MFS_trans_sf"/>
</dbReference>
<accession>A0A7W9KLA6</accession>
<keyword evidence="5 8" id="KW-1133">Transmembrane helix</keyword>
<evidence type="ECO:0000256" key="8">
    <source>
        <dbReference type="SAM" id="Phobius"/>
    </source>
</evidence>
<evidence type="ECO:0000256" key="4">
    <source>
        <dbReference type="ARBA" id="ARBA00022692"/>
    </source>
</evidence>
<dbReference type="GO" id="GO:0005886">
    <property type="term" value="C:plasma membrane"/>
    <property type="evidence" value="ECO:0007669"/>
    <property type="project" value="UniProtKB-SubCell"/>
</dbReference>
<keyword evidence="4 8" id="KW-0812">Transmembrane</keyword>
<reference evidence="9 10" key="1">
    <citation type="submission" date="2020-08" db="EMBL/GenBank/DDBJ databases">
        <title>Sequencing the genomes of 1000 actinobacteria strains.</title>
        <authorList>
            <person name="Klenk H.-P."/>
        </authorList>
    </citation>
    <scope>NUCLEOTIDE SEQUENCE [LARGE SCALE GENOMIC DNA]</scope>
    <source>
        <strain evidence="9 10">DSM 43851</strain>
    </source>
</reference>
<evidence type="ECO:0000313" key="10">
    <source>
        <dbReference type="Proteomes" id="UP000585638"/>
    </source>
</evidence>
<feature type="region of interest" description="Disordered" evidence="7">
    <location>
        <begin position="190"/>
        <end position="249"/>
    </location>
</feature>
<evidence type="ECO:0000313" key="9">
    <source>
        <dbReference type="EMBL" id="MBB5894659.1"/>
    </source>
</evidence>
<feature type="compositionally biased region" description="Low complexity" evidence="7">
    <location>
        <begin position="190"/>
        <end position="209"/>
    </location>
</feature>
<evidence type="ECO:0000256" key="3">
    <source>
        <dbReference type="ARBA" id="ARBA00022475"/>
    </source>
</evidence>
<dbReference type="AlphaFoldDB" id="A0A7W9KLA6"/>
<feature type="transmembrane region" description="Helical" evidence="8">
    <location>
        <begin position="272"/>
        <end position="296"/>
    </location>
</feature>
<dbReference type="Proteomes" id="UP000585638">
    <property type="component" value="Unassembled WGS sequence"/>
</dbReference>
<dbReference type="InterPro" id="IPR022324">
    <property type="entry name" value="Bacilysin_exporter_BacE_put"/>
</dbReference>
<keyword evidence="2" id="KW-0813">Transport</keyword>
<evidence type="ECO:0000256" key="2">
    <source>
        <dbReference type="ARBA" id="ARBA00022448"/>
    </source>
</evidence>
<feature type="compositionally biased region" description="Low complexity" evidence="7">
    <location>
        <begin position="238"/>
        <end position="249"/>
    </location>
</feature>
<proteinExistence type="predicted"/>
<dbReference type="PRINTS" id="PR01988">
    <property type="entry name" value="EXPORTERBACE"/>
</dbReference>
<evidence type="ECO:0000256" key="1">
    <source>
        <dbReference type="ARBA" id="ARBA00004651"/>
    </source>
</evidence>
<evidence type="ECO:0000256" key="7">
    <source>
        <dbReference type="SAM" id="MobiDB-lite"/>
    </source>
</evidence>
<feature type="transmembrane region" description="Helical" evidence="8">
    <location>
        <begin position="302"/>
        <end position="323"/>
    </location>
</feature>
<keyword evidence="10" id="KW-1185">Reference proteome</keyword>
<feature type="transmembrane region" description="Helical" evidence="8">
    <location>
        <begin position="47"/>
        <end position="68"/>
    </location>
</feature>
<dbReference type="PANTHER" id="PTHR23513:SF11">
    <property type="entry name" value="STAPHYLOFERRIN A TRANSPORTER"/>
    <property type="match status" value="1"/>
</dbReference>
<gene>
    <name evidence="9" type="ORF">BJ998_005855</name>
</gene>
<dbReference type="SUPFAM" id="SSF103473">
    <property type="entry name" value="MFS general substrate transporter"/>
    <property type="match status" value="1"/>
</dbReference>
<comment type="caution">
    <text evidence="9">The sequence shown here is derived from an EMBL/GenBank/DDBJ whole genome shotgun (WGS) entry which is preliminary data.</text>
</comment>
<feature type="transmembrane region" description="Helical" evidence="8">
    <location>
        <begin position="330"/>
        <end position="348"/>
    </location>
</feature>
<dbReference type="Pfam" id="PF05977">
    <property type="entry name" value="MFS_3"/>
    <property type="match status" value="1"/>
</dbReference>
<evidence type="ECO:0000256" key="5">
    <source>
        <dbReference type="ARBA" id="ARBA00022989"/>
    </source>
</evidence>
<sequence>MFRSVLAVADFRWLWAGEALSQAGDQLARVALAVLVFQRTSSPALTALSYALTFVPTLVGGALLGWVADQVARRTVMVACDVARALLVAAMAIPGMPLPALYLLLIAVTLLGGPFRAAQQALLPDILSGELYVSALALRGMTIQTAQLAGFACGGVLVAALTPYWALAVNAATFLASAVSVRSGVNHPAAVSSPTSWSSPAERSSAPSPTTVPPLTSRLPAAKSPSTPQLPATGATHASQSPAAKSRSARSSAGGSVLAGVRVVFGDRAVRALAVLSWLAGFYVVPEGLAAPYAAAIGTGTVGVGLLMAADPAGSVVGAFVFARWVPERIRPRVLGLLAVLAGLPLLVCAVQPGLLVSLAALGVSGALAQAYQTQDTASLARAVPSAGRAQVMGIVVSGLVTVQGVGVMVAGVLADVIGTPLTIGLAGLGGIAVGVPAALSWRRAMRRSAPELPESSR</sequence>
<organism evidence="9 10">
    <name type="scientific">Kutzneria kofuensis</name>
    <dbReference type="NCBI Taxonomy" id="103725"/>
    <lineage>
        <taxon>Bacteria</taxon>
        <taxon>Bacillati</taxon>
        <taxon>Actinomycetota</taxon>
        <taxon>Actinomycetes</taxon>
        <taxon>Pseudonocardiales</taxon>
        <taxon>Pseudonocardiaceae</taxon>
        <taxon>Kutzneria</taxon>
    </lineage>
</organism>
<evidence type="ECO:0000256" key="6">
    <source>
        <dbReference type="ARBA" id="ARBA00023136"/>
    </source>
</evidence>
<dbReference type="PANTHER" id="PTHR23513">
    <property type="entry name" value="INTEGRAL MEMBRANE EFFLUX PROTEIN-RELATED"/>
    <property type="match status" value="1"/>
</dbReference>
<name>A0A7W9KLA6_9PSEU</name>
<dbReference type="Gene3D" id="1.20.1250.20">
    <property type="entry name" value="MFS general substrate transporter like domains"/>
    <property type="match status" value="1"/>
</dbReference>
<dbReference type="EMBL" id="JACHIR010000001">
    <property type="protein sequence ID" value="MBB5894659.1"/>
    <property type="molecule type" value="Genomic_DNA"/>
</dbReference>
<comment type="subcellular location">
    <subcellularLocation>
        <location evidence="1">Cell membrane</location>
        <topology evidence="1">Multi-pass membrane protein</topology>
    </subcellularLocation>
</comment>
<dbReference type="RefSeq" id="WP_221338159.1">
    <property type="nucleotide sequence ID" value="NZ_BAAAWY010000019.1"/>
</dbReference>
<feature type="transmembrane region" description="Helical" evidence="8">
    <location>
        <begin position="421"/>
        <end position="440"/>
    </location>
</feature>
<dbReference type="InterPro" id="IPR010290">
    <property type="entry name" value="TM_effector"/>
</dbReference>
<dbReference type="CDD" id="cd06173">
    <property type="entry name" value="MFS_MefA_like"/>
    <property type="match status" value="1"/>
</dbReference>
<protein>
    <submittedName>
        <fullName evidence="9">MFS family permease</fullName>
    </submittedName>
</protein>